<evidence type="ECO:0000256" key="1">
    <source>
        <dbReference type="SAM" id="MobiDB-lite"/>
    </source>
</evidence>
<sequence length="215" mass="23599">MDTSTEEQLLKYVKMENVKLMALSLVVGLAMIVGCEGPQGSEGPEGPQGPQGPKGDDGTANVIYSDWHNADTWKPAEFFGDSVRHFDMVTSDLTQEIVDQGVVKVYVDFQNVEAIYQLPFSGDVAGFLDGLQLYHKVLPDTVRVEVFDKNNPNSDPGSFSSDNRFRYVLIPGGQASSGSSSKVNPNRGVWEDMSYEELQQRFDIPDHGSGTISLD</sequence>
<dbReference type="Proteomes" id="UP000479132">
    <property type="component" value="Unassembled WGS sequence"/>
</dbReference>
<protein>
    <submittedName>
        <fullName evidence="2">Collagen-like protein</fullName>
    </submittedName>
</protein>
<accession>A0A6M1SZV7</accession>
<gene>
    <name evidence="2" type="ORF">G3569_02525</name>
</gene>
<proteinExistence type="predicted"/>
<keyword evidence="2" id="KW-0176">Collagen</keyword>
<dbReference type="RefSeq" id="WP_165265434.1">
    <property type="nucleotide sequence ID" value="NZ_JAALLS010000002.1"/>
</dbReference>
<evidence type="ECO:0000313" key="3">
    <source>
        <dbReference type="Proteomes" id="UP000479132"/>
    </source>
</evidence>
<dbReference type="AlphaFoldDB" id="A0A6M1SZV7"/>
<organism evidence="2 3">
    <name type="scientific">Fodinibius halophilus</name>
    <dbReference type="NCBI Taxonomy" id="1736908"/>
    <lineage>
        <taxon>Bacteria</taxon>
        <taxon>Pseudomonadati</taxon>
        <taxon>Balneolota</taxon>
        <taxon>Balneolia</taxon>
        <taxon>Balneolales</taxon>
        <taxon>Balneolaceae</taxon>
        <taxon>Fodinibius</taxon>
    </lineage>
</organism>
<comment type="caution">
    <text evidence="2">The sequence shown here is derived from an EMBL/GenBank/DDBJ whole genome shotgun (WGS) entry which is preliminary data.</text>
</comment>
<evidence type="ECO:0000313" key="2">
    <source>
        <dbReference type="EMBL" id="NGP87217.1"/>
    </source>
</evidence>
<dbReference type="EMBL" id="JAALLS010000002">
    <property type="protein sequence ID" value="NGP87217.1"/>
    <property type="molecule type" value="Genomic_DNA"/>
</dbReference>
<name>A0A6M1SZV7_9BACT</name>
<dbReference type="Gene3D" id="1.20.5.320">
    <property type="entry name" value="6-Phosphogluconate Dehydrogenase, domain 3"/>
    <property type="match status" value="1"/>
</dbReference>
<feature type="region of interest" description="Disordered" evidence="1">
    <location>
        <begin position="38"/>
        <end position="60"/>
    </location>
</feature>
<keyword evidence="3" id="KW-1185">Reference proteome</keyword>
<reference evidence="2 3" key="1">
    <citation type="submission" date="2020-02" db="EMBL/GenBank/DDBJ databases">
        <title>Aliifodinibius halophilus 2W32, complete genome.</title>
        <authorList>
            <person name="Li Y."/>
            <person name="Wu S."/>
        </authorList>
    </citation>
    <scope>NUCLEOTIDE SEQUENCE [LARGE SCALE GENOMIC DNA]</scope>
    <source>
        <strain evidence="2 3">2W32</strain>
    </source>
</reference>